<organism evidence="8 9">
    <name type="scientific">Botryosphaeria dothidea</name>
    <dbReference type="NCBI Taxonomy" id="55169"/>
    <lineage>
        <taxon>Eukaryota</taxon>
        <taxon>Fungi</taxon>
        <taxon>Dikarya</taxon>
        <taxon>Ascomycota</taxon>
        <taxon>Pezizomycotina</taxon>
        <taxon>Dothideomycetes</taxon>
        <taxon>Dothideomycetes incertae sedis</taxon>
        <taxon>Botryosphaeriales</taxon>
        <taxon>Botryosphaeriaceae</taxon>
        <taxon>Botryosphaeria</taxon>
    </lineage>
</organism>
<dbReference type="CDD" id="cd12148">
    <property type="entry name" value="fungal_TF_MHR"/>
    <property type="match status" value="1"/>
</dbReference>
<evidence type="ECO:0000256" key="2">
    <source>
        <dbReference type="ARBA" id="ARBA00022723"/>
    </source>
</evidence>
<feature type="region of interest" description="Disordered" evidence="6">
    <location>
        <begin position="159"/>
        <end position="185"/>
    </location>
</feature>
<comment type="subcellular location">
    <subcellularLocation>
        <location evidence="1">Nucleus</location>
    </subcellularLocation>
</comment>
<feature type="region of interest" description="Disordered" evidence="6">
    <location>
        <begin position="858"/>
        <end position="888"/>
    </location>
</feature>
<evidence type="ECO:0000313" key="9">
    <source>
        <dbReference type="Proteomes" id="UP000572817"/>
    </source>
</evidence>
<keyword evidence="3" id="KW-0805">Transcription regulation</keyword>
<accession>A0A8H4IX96</accession>
<dbReference type="SMART" id="SM00066">
    <property type="entry name" value="GAL4"/>
    <property type="match status" value="1"/>
</dbReference>
<dbReference type="PROSITE" id="PS00463">
    <property type="entry name" value="ZN2_CY6_FUNGAL_1"/>
    <property type="match status" value="1"/>
</dbReference>
<keyword evidence="5" id="KW-0539">Nucleus</keyword>
<dbReference type="Pfam" id="PF04082">
    <property type="entry name" value="Fungal_trans"/>
    <property type="match status" value="1"/>
</dbReference>
<keyword evidence="2" id="KW-0479">Metal-binding</keyword>
<dbReference type="SUPFAM" id="SSF57701">
    <property type="entry name" value="Zn2/Cys6 DNA-binding domain"/>
    <property type="match status" value="1"/>
</dbReference>
<feature type="region of interest" description="Disordered" evidence="6">
    <location>
        <begin position="708"/>
        <end position="807"/>
    </location>
</feature>
<feature type="compositionally biased region" description="Acidic residues" evidence="6">
    <location>
        <begin position="1"/>
        <end position="12"/>
    </location>
</feature>
<keyword evidence="4" id="KW-0804">Transcription</keyword>
<dbReference type="GO" id="GO:0003677">
    <property type="term" value="F:DNA binding"/>
    <property type="evidence" value="ECO:0007669"/>
    <property type="project" value="InterPro"/>
</dbReference>
<dbReference type="InterPro" id="IPR050815">
    <property type="entry name" value="TF_fung"/>
</dbReference>
<evidence type="ECO:0000259" key="7">
    <source>
        <dbReference type="PROSITE" id="PS50048"/>
    </source>
</evidence>
<feature type="region of interest" description="Disordered" evidence="6">
    <location>
        <begin position="1"/>
        <end position="45"/>
    </location>
</feature>
<feature type="compositionally biased region" description="Low complexity" evidence="6">
    <location>
        <begin position="765"/>
        <end position="784"/>
    </location>
</feature>
<feature type="compositionally biased region" description="Polar residues" evidence="6">
    <location>
        <begin position="173"/>
        <end position="185"/>
    </location>
</feature>
<reference evidence="8" key="1">
    <citation type="submission" date="2020-04" db="EMBL/GenBank/DDBJ databases">
        <title>Genome Assembly and Annotation of Botryosphaeria dothidea sdau 11-99, a Latent Pathogen of Apple Fruit Ring Rot in China.</title>
        <authorList>
            <person name="Yu C."/>
            <person name="Diao Y."/>
            <person name="Lu Q."/>
            <person name="Zhao J."/>
            <person name="Cui S."/>
            <person name="Peng C."/>
            <person name="He B."/>
            <person name="Liu H."/>
        </authorList>
    </citation>
    <scope>NUCLEOTIDE SEQUENCE [LARGE SCALE GENOMIC DNA]</scope>
    <source>
        <strain evidence="8">Sdau11-99</strain>
    </source>
</reference>
<dbReference type="EMBL" id="WWBZ02000016">
    <property type="protein sequence ID" value="KAF4308896.1"/>
    <property type="molecule type" value="Genomic_DNA"/>
</dbReference>
<dbReference type="AlphaFoldDB" id="A0A8H4IX96"/>
<dbReference type="InterPro" id="IPR001138">
    <property type="entry name" value="Zn2Cys6_DnaBD"/>
</dbReference>
<evidence type="ECO:0000256" key="6">
    <source>
        <dbReference type="SAM" id="MobiDB-lite"/>
    </source>
</evidence>
<dbReference type="Gene3D" id="4.10.240.10">
    <property type="entry name" value="Zn(2)-C6 fungal-type DNA-binding domain"/>
    <property type="match status" value="1"/>
</dbReference>
<feature type="domain" description="Zn(2)-C6 fungal-type" evidence="7">
    <location>
        <begin position="50"/>
        <end position="80"/>
    </location>
</feature>
<comment type="caution">
    <text evidence="8">The sequence shown here is derived from an EMBL/GenBank/DDBJ whole genome shotgun (WGS) entry which is preliminary data.</text>
</comment>
<dbReference type="GO" id="GO:0008270">
    <property type="term" value="F:zinc ion binding"/>
    <property type="evidence" value="ECO:0007669"/>
    <property type="project" value="InterPro"/>
</dbReference>
<gene>
    <name evidence="8" type="ORF">GTA08_BOTSDO03236</name>
</gene>
<dbReference type="GO" id="GO:0005634">
    <property type="term" value="C:nucleus"/>
    <property type="evidence" value="ECO:0007669"/>
    <property type="project" value="UniProtKB-SubCell"/>
</dbReference>
<evidence type="ECO:0000256" key="4">
    <source>
        <dbReference type="ARBA" id="ARBA00023163"/>
    </source>
</evidence>
<evidence type="ECO:0000256" key="1">
    <source>
        <dbReference type="ARBA" id="ARBA00004123"/>
    </source>
</evidence>
<evidence type="ECO:0000256" key="5">
    <source>
        <dbReference type="ARBA" id="ARBA00023242"/>
    </source>
</evidence>
<name>A0A8H4IX96_9PEZI</name>
<dbReference type="PROSITE" id="PS50048">
    <property type="entry name" value="ZN2_CY6_FUNGAL_2"/>
    <property type="match status" value="1"/>
</dbReference>
<dbReference type="Proteomes" id="UP000572817">
    <property type="component" value="Unassembled WGS sequence"/>
</dbReference>
<evidence type="ECO:0000313" key="8">
    <source>
        <dbReference type="EMBL" id="KAF4308896.1"/>
    </source>
</evidence>
<feature type="compositionally biased region" description="Polar residues" evidence="6">
    <location>
        <begin position="111"/>
        <end position="127"/>
    </location>
</feature>
<dbReference type="PANTHER" id="PTHR47338">
    <property type="entry name" value="ZN(II)2CYS6 TRANSCRIPTION FACTOR (EUROFUNG)-RELATED"/>
    <property type="match status" value="1"/>
</dbReference>
<protein>
    <recommendedName>
        <fullName evidence="7">Zn(2)-C6 fungal-type domain-containing protein</fullName>
    </recommendedName>
</protein>
<dbReference type="GO" id="GO:0000981">
    <property type="term" value="F:DNA-binding transcription factor activity, RNA polymerase II-specific"/>
    <property type="evidence" value="ECO:0007669"/>
    <property type="project" value="InterPro"/>
</dbReference>
<keyword evidence="9" id="KW-1185">Reference proteome</keyword>
<dbReference type="CDD" id="cd00067">
    <property type="entry name" value="GAL4"/>
    <property type="match status" value="1"/>
</dbReference>
<dbReference type="Pfam" id="PF00172">
    <property type="entry name" value="Zn_clus"/>
    <property type="match status" value="1"/>
</dbReference>
<dbReference type="InterPro" id="IPR007219">
    <property type="entry name" value="XnlR_reg_dom"/>
</dbReference>
<evidence type="ECO:0000256" key="3">
    <source>
        <dbReference type="ARBA" id="ARBA00023015"/>
    </source>
</evidence>
<dbReference type="SMART" id="SM00906">
    <property type="entry name" value="Fungal_trans"/>
    <property type="match status" value="1"/>
</dbReference>
<feature type="compositionally biased region" description="Basic and acidic residues" evidence="6">
    <location>
        <begin position="21"/>
        <end position="30"/>
    </location>
</feature>
<feature type="compositionally biased region" description="Gly residues" evidence="6">
    <location>
        <begin position="860"/>
        <end position="871"/>
    </location>
</feature>
<dbReference type="GO" id="GO:0006351">
    <property type="term" value="P:DNA-templated transcription"/>
    <property type="evidence" value="ECO:0007669"/>
    <property type="project" value="InterPro"/>
</dbReference>
<dbReference type="InterPro" id="IPR036864">
    <property type="entry name" value="Zn2-C6_fun-type_DNA-bd_sf"/>
</dbReference>
<feature type="region of interest" description="Disordered" evidence="6">
    <location>
        <begin position="111"/>
        <end position="143"/>
    </location>
</feature>
<proteinExistence type="predicted"/>
<feature type="compositionally biased region" description="Polar residues" evidence="6">
    <location>
        <begin position="718"/>
        <end position="733"/>
    </location>
</feature>
<sequence>MPVPETNDEGFDFNDLSQHPPVEHDRRHSSNEAPAQDGQSAPPPKAKRIACILCRKRKLKCDGQRPSCGTCKRLAHDCAYDEVRKKSGPKRGYVKALEARLQQVETLLKTQESNETTPAQGSNSNPNAFSDPPAPQQPPSDFQNQNIILDNISQAMDNVFQPGNGISPGEFPSMQSATADNSSGSDPFSWEMIGLGLDEPLPNQDVINELTQLYFDKFNIFVPMIHRPRFLAAMNLAPHMRPPICLRYIMWTLAASSCDKYASLQEHFYHRARKYTQMDEMKGHGESMLTLAHCQTWVLICSYEFKNMFFPRAWLSAGRAVRLAQMMNLHKLDGAGLDVKQCLAPPKDWTEREERRRTFWMCFNIDRYASIGTGWPMTIDEQDILTNLPSEDDAFEKSKPENTVSLEQALQSQGASKLSPFGGVSVMSAMFGRNLLHLHRPTNNDREEDLNGEFWERHRRMDNALLTLALGMSESLRLPANINNSNSVFMNMKIHTSVICLHQAAIFKAEKNRLPAHISQESKIRCITAASEIASIMKLIAHQDVSLMNPFISFCVYVAARVFVQYLKTRPGDGQMNGHLQFLLQAMQALKKRNPLTESFLVQLDLDLEGTGLMSGFTGSQKWTPGSGNRGAIVPVNTDGVSCSPLVDIRESQSANAPMNTFSKSADNMAHRRFTFNPQHSEPSPGPPFHMAQQVNLDVESSMPFSYSPKSTYDLPSRQRTPSAATSRETTTGEAPLPRSFGRAEKDGSDMDLSPDAGGENRSPSNSGNSQHGTSSHSSYSTPSDGQSKHHSQSHGRDSMSAMLNSSAPSGNFNFPTAGDEFDQLFYTSTSGVSEWDLSTGAGMTGMTPMSESAWTQMLDGGGWEGFGPGHGTDAFGNRLNEPRSRQR</sequence>
<dbReference type="PANTHER" id="PTHR47338:SF10">
    <property type="entry name" value="TRANSCRIPTION FACTOR DOMAIN-CONTAINING PROTEIN-RELATED"/>
    <property type="match status" value="1"/>
</dbReference>
<dbReference type="OrthoDB" id="5600212at2759"/>